<organism evidence="2 3">
    <name type="scientific">Elysia crispata</name>
    <name type="common">lettuce slug</name>
    <dbReference type="NCBI Taxonomy" id="231223"/>
    <lineage>
        <taxon>Eukaryota</taxon>
        <taxon>Metazoa</taxon>
        <taxon>Spiralia</taxon>
        <taxon>Lophotrochozoa</taxon>
        <taxon>Mollusca</taxon>
        <taxon>Gastropoda</taxon>
        <taxon>Heterobranchia</taxon>
        <taxon>Euthyneura</taxon>
        <taxon>Panpulmonata</taxon>
        <taxon>Sacoglossa</taxon>
        <taxon>Placobranchoidea</taxon>
        <taxon>Plakobranchidae</taxon>
        <taxon>Elysia</taxon>
    </lineage>
</organism>
<evidence type="ECO:0000256" key="1">
    <source>
        <dbReference type="SAM" id="MobiDB-lite"/>
    </source>
</evidence>
<keyword evidence="3" id="KW-1185">Reference proteome</keyword>
<dbReference type="EMBL" id="JAWDGP010006240">
    <property type="protein sequence ID" value="KAK3744945.1"/>
    <property type="molecule type" value="Genomic_DNA"/>
</dbReference>
<protein>
    <submittedName>
        <fullName evidence="2">Uncharacterized protein</fullName>
    </submittedName>
</protein>
<feature type="region of interest" description="Disordered" evidence="1">
    <location>
        <begin position="75"/>
        <end position="119"/>
    </location>
</feature>
<feature type="compositionally biased region" description="Polar residues" evidence="1">
    <location>
        <begin position="77"/>
        <end position="96"/>
    </location>
</feature>
<name>A0AAE0YH19_9GAST</name>
<proteinExistence type="predicted"/>
<evidence type="ECO:0000313" key="3">
    <source>
        <dbReference type="Proteomes" id="UP001283361"/>
    </source>
</evidence>
<accession>A0AAE0YH19</accession>
<reference evidence="2" key="1">
    <citation type="journal article" date="2023" name="G3 (Bethesda)">
        <title>A reference genome for the long-term kleptoplast-retaining sea slug Elysia crispata morphotype clarki.</title>
        <authorList>
            <person name="Eastman K.E."/>
            <person name="Pendleton A.L."/>
            <person name="Shaikh M.A."/>
            <person name="Suttiyut T."/>
            <person name="Ogas R."/>
            <person name="Tomko P."/>
            <person name="Gavelis G."/>
            <person name="Widhalm J.R."/>
            <person name="Wisecaver J.H."/>
        </authorList>
    </citation>
    <scope>NUCLEOTIDE SEQUENCE</scope>
    <source>
        <strain evidence="2">ECLA1</strain>
    </source>
</reference>
<feature type="compositionally biased region" description="Basic and acidic residues" evidence="1">
    <location>
        <begin position="1"/>
        <end position="22"/>
    </location>
</feature>
<gene>
    <name evidence="2" type="ORF">RRG08_048341</name>
</gene>
<dbReference type="AlphaFoldDB" id="A0AAE0YH19"/>
<dbReference type="Proteomes" id="UP001283361">
    <property type="component" value="Unassembled WGS sequence"/>
</dbReference>
<sequence length="134" mass="14497">MRLARALERGDSELESYSHRETSINSTLSLQTLHTPLLPTSTSTPLKACSYPPIKFSVSQSNLAPSSHHQIPIDSILPTSTSTPVKTFTDSSTSPLKITPRPEPSVSVSESGTSPLHKGPLIILRHENDDTPLT</sequence>
<evidence type="ECO:0000313" key="2">
    <source>
        <dbReference type="EMBL" id="KAK3744945.1"/>
    </source>
</evidence>
<comment type="caution">
    <text evidence="2">The sequence shown here is derived from an EMBL/GenBank/DDBJ whole genome shotgun (WGS) entry which is preliminary data.</text>
</comment>
<feature type="region of interest" description="Disordered" evidence="1">
    <location>
        <begin position="1"/>
        <end position="31"/>
    </location>
</feature>